<dbReference type="InterPro" id="IPR003961">
    <property type="entry name" value="FN3_dom"/>
</dbReference>
<dbReference type="InterPro" id="IPR036116">
    <property type="entry name" value="FN3_sf"/>
</dbReference>
<keyword evidence="5" id="KW-0677">Repeat</keyword>
<dbReference type="AlphaFoldDB" id="A0A6P8QCY1"/>
<organism evidence="14 15">
    <name type="scientific">Geotrypetes seraphini</name>
    <name type="common">Gaboon caecilian</name>
    <name type="synonym">Caecilia seraphini</name>
    <dbReference type="NCBI Taxonomy" id="260995"/>
    <lineage>
        <taxon>Eukaryota</taxon>
        <taxon>Metazoa</taxon>
        <taxon>Chordata</taxon>
        <taxon>Craniata</taxon>
        <taxon>Vertebrata</taxon>
        <taxon>Euteleostomi</taxon>
        <taxon>Amphibia</taxon>
        <taxon>Gymnophiona</taxon>
        <taxon>Geotrypetes</taxon>
    </lineage>
</organism>
<dbReference type="PROSITE" id="PS01353">
    <property type="entry name" value="HEMATOPO_REC_L_F2"/>
    <property type="match status" value="1"/>
</dbReference>
<gene>
    <name evidence="15" type="primary">LOC117352633</name>
</gene>
<keyword evidence="14" id="KW-1185">Reference proteome</keyword>
<name>A0A6P8QCY1_GEOSA</name>
<evidence type="ECO:0000256" key="12">
    <source>
        <dbReference type="SAM" id="SignalP"/>
    </source>
</evidence>
<accession>A0A6P8QCY1</accession>
<protein>
    <submittedName>
        <fullName evidence="15">Interleukin-6 receptor subunit beta-like</fullName>
    </submittedName>
</protein>
<dbReference type="InterPro" id="IPR003529">
    <property type="entry name" value="Hematopoietin_rcpt_Gp130_CS"/>
</dbReference>
<dbReference type="KEGG" id="gsh:117352633"/>
<evidence type="ECO:0000256" key="2">
    <source>
        <dbReference type="ARBA" id="ARBA00008921"/>
    </source>
</evidence>
<dbReference type="Proteomes" id="UP000515159">
    <property type="component" value="Chromosome 1"/>
</dbReference>
<proteinExistence type="inferred from homology"/>
<evidence type="ECO:0000256" key="1">
    <source>
        <dbReference type="ARBA" id="ARBA00004479"/>
    </source>
</evidence>
<dbReference type="GO" id="GO:0004896">
    <property type="term" value="F:cytokine receptor activity"/>
    <property type="evidence" value="ECO:0007669"/>
    <property type="project" value="InterPro"/>
</dbReference>
<evidence type="ECO:0000256" key="4">
    <source>
        <dbReference type="ARBA" id="ARBA00022729"/>
    </source>
</evidence>
<comment type="similarity">
    <text evidence="2">Belongs to the type I cytokine receptor family. Type 2 subfamily.</text>
</comment>
<dbReference type="Gene3D" id="2.60.40.10">
    <property type="entry name" value="Immunoglobulins"/>
    <property type="match status" value="2"/>
</dbReference>
<evidence type="ECO:0000256" key="5">
    <source>
        <dbReference type="ARBA" id="ARBA00022737"/>
    </source>
</evidence>
<dbReference type="OrthoDB" id="5968456at2759"/>
<evidence type="ECO:0000256" key="8">
    <source>
        <dbReference type="ARBA" id="ARBA00023157"/>
    </source>
</evidence>
<feature type="signal peptide" evidence="12">
    <location>
        <begin position="1"/>
        <end position="17"/>
    </location>
</feature>
<feature type="domain" description="Fibronectin type-III" evidence="13">
    <location>
        <begin position="436"/>
        <end position="531"/>
    </location>
</feature>
<evidence type="ECO:0000259" key="13">
    <source>
        <dbReference type="PROSITE" id="PS50853"/>
    </source>
</evidence>
<dbReference type="Pfam" id="PF00041">
    <property type="entry name" value="fn3"/>
    <property type="match status" value="1"/>
</dbReference>
<keyword evidence="4 12" id="KW-0732">Signal</keyword>
<keyword evidence="7 11" id="KW-0472">Membrane</keyword>
<dbReference type="GeneID" id="117352633"/>
<evidence type="ECO:0000256" key="6">
    <source>
        <dbReference type="ARBA" id="ARBA00022989"/>
    </source>
</evidence>
<keyword evidence="9" id="KW-0675">Receptor</keyword>
<dbReference type="GO" id="GO:0005886">
    <property type="term" value="C:plasma membrane"/>
    <property type="evidence" value="ECO:0007669"/>
    <property type="project" value="UniProtKB-ARBA"/>
</dbReference>
<dbReference type="InterPro" id="IPR013783">
    <property type="entry name" value="Ig-like_fold"/>
</dbReference>
<keyword evidence="6 11" id="KW-1133">Transmembrane helix</keyword>
<dbReference type="SUPFAM" id="SSF49265">
    <property type="entry name" value="Fibronectin type III"/>
    <property type="match status" value="2"/>
</dbReference>
<reference evidence="15" key="1">
    <citation type="submission" date="2025-08" db="UniProtKB">
        <authorList>
            <consortium name="RefSeq"/>
        </authorList>
    </citation>
    <scope>IDENTIFICATION</scope>
</reference>
<evidence type="ECO:0000256" key="3">
    <source>
        <dbReference type="ARBA" id="ARBA00022692"/>
    </source>
</evidence>
<dbReference type="PANTHER" id="PTHR48423:SF1">
    <property type="entry name" value="INTERLEUKIN-27 RECEPTOR SUBUNIT ALPHA"/>
    <property type="match status" value="1"/>
</dbReference>
<evidence type="ECO:0000256" key="7">
    <source>
        <dbReference type="ARBA" id="ARBA00023136"/>
    </source>
</evidence>
<dbReference type="FunFam" id="2.60.40.10:FF:000028">
    <property type="entry name" value="Neuronal cell adhesion molecule"/>
    <property type="match status" value="1"/>
</dbReference>
<dbReference type="InterPro" id="IPR052672">
    <property type="entry name" value="Type1_Cytokine_Rcpt_Type2"/>
</dbReference>
<sequence>MKYFLLFVFTTMFKTGAVPDGNLKCCSKEYQSCPDHGVASYDICKDWQDNLNCYSKKVTNLVFVNCSWMSVPWASKSTNYIVYVDWPKRICQANTMNTFLKMDRNDLYTKMNATIFVSPSHSTEDRLRSKVISIIPEQIVKCDAPSDVVVHWSSHKLIFQWIQNSNAEEYQLRYREMSSRDWNFANETKKEIIVTIAESNLSSSFVAQLRCIPNAACFHCDWGQEIVVPHELTESPIIRNLSSKQTSAGRREVYVRWEMHEQHRQVDEYIVEIKRQSSQYKKKGFTCKKKSYIFKLKETHLYLNLSMGYFTINISASNKISKSPSTISVIPDATVTEQLKQINATVQEKNIFLTWSPLFRRPCFVIEWGTSSLDMNLMAVEEKRTNYTLEGPFEEMKRYMVMIHTYKQCNCHSFRKTETTFGKAYIYVVEGVPRTGPANITIQKITKHMAVVKWTEIPDEDCLGFLRGYRIYYTDTLRNKTLDITLNTSSYTSHLLTNLSEHTFYKVEIAGITQAGEGTLSLPRYFSTMESDENPFYKNVIAIAVCIVVISLGISTAIFTLVFKRMKIWFWTNIPNPEHSTAIKINERALLENGLKPTLKLLLQDQDPDAASIHVFEERNLRASLMLELLKQENDNTDWEASGSEIANVPETSIISPGVQDLTELPAAPVPTDYSTTEFFMHNIMQKAADNVPGANQIGMKINPNNELDNMGQQSMPIPHDYIRQSQVMILQHPEAGTTLEKQISVSSASQ</sequence>
<dbReference type="InParanoid" id="A0A6P8QCY1"/>
<dbReference type="PROSITE" id="PS50853">
    <property type="entry name" value="FN3"/>
    <property type="match status" value="1"/>
</dbReference>
<dbReference type="PANTHER" id="PTHR48423">
    <property type="entry name" value="INTERLEUKIN-27 RECEPTOR SUBUNIT ALPHA"/>
    <property type="match status" value="1"/>
</dbReference>
<dbReference type="SMART" id="SM00060">
    <property type="entry name" value="FN3"/>
    <property type="match status" value="2"/>
</dbReference>
<evidence type="ECO:0000313" key="15">
    <source>
        <dbReference type="RefSeq" id="XP_033785098.1"/>
    </source>
</evidence>
<dbReference type="RefSeq" id="XP_033785098.1">
    <property type="nucleotide sequence ID" value="XM_033929207.1"/>
</dbReference>
<evidence type="ECO:0000256" key="10">
    <source>
        <dbReference type="ARBA" id="ARBA00023180"/>
    </source>
</evidence>
<comment type="subcellular location">
    <subcellularLocation>
        <location evidence="1">Membrane</location>
        <topology evidence="1">Single-pass type I membrane protein</topology>
    </subcellularLocation>
</comment>
<evidence type="ECO:0000256" key="11">
    <source>
        <dbReference type="SAM" id="Phobius"/>
    </source>
</evidence>
<evidence type="ECO:0000256" key="9">
    <source>
        <dbReference type="ARBA" id="ARBA00023170"/>
    </source>
</evidence>
<dbReference type="CDD" id="cd00063">
    <property type="entry name" value="FN3"/>
    <property type="match status" value="1"/>
</dbReference>
<keyword evidence="8" id="KW-1015">Disulfide bond</keyword>
<feature type="chain" id="PRO_5028334320" evidence="12">
    <location>
        <begin position="18"/>
        <end position="751"/>
    </location>
</feature>
<keyword evidence="10" id="KW-0325">Glycoprotein</keyword>
<keyword evidence="3 11" id="KW-0812">Transmembrane</keyword>
<evidence type="ECO:0000313" key="14">
    <source>
        <dbReference type="Proteomes" id="UP000515159"/>
    </source>
</evidence>
<feature type="transmembrane region" description="Helical" evidence="11">
    <location>
        <begin position="540"/>
        <end position="563"/>
    </location>
</feature>